<accession>A0ABP0QWG5</accession>
<evidence type="ECO:0000256" key="5">
    <source>
        <dbReference type="ARBA" id="ARBA00023277"/>
    </source>
</evidence>
<evidence type="ECO:0000256" key="3">
    <source>
        <dbReference type="ARBA" id="ARBA00011233"/>
    </source>
</evidence>
<dbReference type="PANTHER" id="PTHR30246">
    <property type="entry name" value="2-KETO-3-DEOXY-6-PHOSPHOGLUCONATE ALDOLASE"/>
    <property type="match status" value="1"/>
</dbReference>
<dbReference type="Proteomes" id="UP001642464">
    <property type="component" value="Unassembled WGS sequence"/>
</dbReference>
<evidence type="ECO:0000313" key="7">
    <source>
        <dbReference type="Proteomes" id="UP001642464"/>
    </source>
</evidence>
<dbReference type="Gene3D" id="3.20.20.70">
    <property type="entry name" value="Aldolase class I"/>
    <property type="match status" value="1"/>
</dbReference>
<comment type="subunit">
    <text evidence="3">Homotrimer.</text>
</comment>
<dbReference type="InterPro" id="IPR000887">
    <property type="entry name" value="Aldlse_KDPG_KHG"/>
</dbReference>
<evidence type="ECO:0000256" key="4">
    <source>
        <dbReference type="ARBA" id="ARBA00023239"/>
    </source>
</evidence>
<reference evidence="6 7" key="1">
    <citation type="submission" date="2024-02" db="EMBL/GenBank/DDBJ databases">
        <authorList>
            <person name="Chen Y."/>
            <person name="Shah S."/>
            <person name="Dougan E. K."/>
            <person name="Thang M."/>
            <person name="Chan C."/>
        </authorList>
    </citation>
    <scope>NUCLEOTIDE SEQUENCE [LARGE SCALE GENOMIC DNA]</scope>
</reference>
<comment type="caution">
    <text evidence="6">The sequence shown here is derived from an EMBL/GenBank/DDBJ whole genome shotgun (WGS) entry which is preliminary data.</text>
</comment>
<dbReference type="SUPFAM" id="SSF51569">
    <property type="entry name" value="Aldolase"/>
    <property type="match status" value="1"/>
</dbReference>
<keyword evidence="4" id="KW-0456">Lyase</keyword>
<comment type="similarity">
    <text evidence="2">Belongs to the KHG/KDPG aldolase family.</text>
</comment>
<proteinExistence type="inferred from homology"/>
<protein>
    <submittedName>
        <fullName evidence="6">KHG/KDPG aldolase</fullName>
    </submittedName>
</protein>
<name>A0ABP0QWG5_9DINO</name>
<dbReference type="InterPro" id="IPR029056">
    <property type="entry name" value="Ribokinase-like"/>
</dbReference>
<dbReference type="EMBL" id="CAXAMM010040350">
    <property type="protein sequence ID" value="CAK9092640.1"/>
    <property type="molecule type" value="Genomic_DNA"/>
</dbReference>
<dbReference type="PANTHER" id="PTHR30246:SF1">
    <property type="entry name" value="2-DEHYDRO-3-DEOXY-6-PHOSPHOGALACTONATE ALDOLASE-RELATED"/>
    <property type="match status" value="1"/>
</dbReference>
<keyword evidence="7" id="KW-1185">Reference proteome</keyword>
<evidence type="ECO:0000313" key="6">
    <source>
        <dbReference type="EMBL" id="CAK9092640.1"/>
    </source>
</evidence>
<evidence type="ECO:0000256" key="2">
    <source>
        <dbReference type="ARBA" id="ARBA00006906"/>
    </source>
</evidence>
<gene>
    <name evidence="6" type="ORF">SCF082_LOCUS43594</name>
</gene>
<sequence length="512" mass="55060">MPFAPSSVLASRCVKILLSSFSSLRSSSAFARFAHELEWSSLKSSSWFHVSGITPLLGDNAQRSWKAAMHEATSCLPVSLDLNHRKQLGTLSELWNIVSPFCSALEVLILSTDQLSGLAELLLNTSLEGDSDTVYLHIMSRLIRQLKCKRLAMCVKNRDDSTGLQTRWSLLTELDGDSVREHRSIPISHVPKDECGGGSAWAAGLIHALHVDSLTIPEALRRADLLSALSQNTEGDFSRVSIQELSAAEERQIPSSSTSLVHHISATSGPIVSVPSFAVDAAEVIEMTLKKMKDAKVLPIFRVKGDAQVAINRGVELASLGCKAMEVTMDSADWQLILSSLHQRLPDVILGVGTVMDDTVSQIPLAKSLGASFALSPIDPIGFIEVCKNLGVLAVPSAFTSNECWSMHRRGARLIKLFHAGLASPAILKAMLDVTPLGENLNILPSGSVSPGNASEWLKAGASIVGMGSNLVGKDISLKPGTAEFHAAVDDWRSKGRPIVEKMLKDLALLTP</sequence>
<keyword evidence="5" id="KW-0119">Carbohydrate metabolism</keyword>
<dbReference type="Gene3D" id="3.40.1190.20">
    <property type="match status" value="1"/>
</dbReference>
<dbReference type="InterPro" id="IPR013785">
    <property type="entry name" value="Aldolase_TIM"/>
</dbReference>
<comment type="pathway">
    <text evidence="1">Carbohydrate acid metabolism.</text>
</comment>
<dbReference type="CDD" id="cd00452">
    <property type="entry name" value="KDPG_aldolase"/>
    <property type="match status" value="1"/>
</dbReference>
<dbReference type="Pfam" id="PF01081">
    <property type="entry name" value="Aldolase"/>
    <property type="match status" value="1"/>
</dbReference>
<organism evidence="6 7">
    <name type="scientific">Durusdinium trenchii</name>
    <dbReference type="NCBI Taxonomy" id="1381693"/>
    <lineage>
        <taxon>Eukaryota</taxon>
        <taxon>Sar</taxon>
        <taxon>Alveolata</taxon>
        <taxon>Dinophyceae</taxon>
        <taxon>Suessiales</taxon>
        <taxon>Symbiodiniaceae</taxon>
        <taxon>Durusdinium</taxon>
    </lineage>
</organism>
<evidence type="ECO:0000256" key="1">
    <source>
        <dbReference type="ARBA" id="ARBA00004761"/>
    </source>
</evidence>
<dbReference type="SUPFAM" id="SSF53613">
    <property type="entry name" value="Ribokinase-like"/>
    <property type="match status" value="1"/>
</dbReference>